<evidence type="ECO:0000313" key="4">
    <source>
        <dbReference type="EMBL" id="KAF6072439.1"/>
    </source>
</evidence>
<dbReference type="InterPro" id="IPR002347">
    <property type="entry name" value="SDR_fam"/>
</dbReference>
<name>A0A8H6C5U1_CANAX</name>
<dbReference type="Proteomes" id="UP000536275">
    <property type="component" value="Unassembled WGS sequence"/>
</dbReference>
<dbReference type="NCBIfam" id="NF009385">
    <property type="entry name" value="PRK12744.1"/>
    <property type="match status" value="1"/>
</dbReference>
<dbReference type="Pfam" id="PF13561">
    <property type="entry name" value="adh_short_C2"/>
    <property type="match status" value="1"/>
</dbReference>
<evidence type="ECO:0000256" key="2">
    <source>
        <dbReference type="ARBA" id="ARBA00023002"/>
    </source>
</evidence>
<dbReference type="GO" id="GO:0016614">
    <property type="term" value="F:oxidoreductase activity, acting on CH-OH group of donors"/>
    <property type="evidence" value="ECO:0007669"/>
    <property type="project" value="UniProtKB-ARBA"/>
</dbReference>
<protein>
    <submittedName>
        <fullName evidence="4">Enoyl-(Acyl carrier protein) reductase family protein</fullName>
    </submittedName>
</protein>
<comment type="caution">
    <text evidence="4">The sequence shown here is derived from an EMBL/GenBank/DDBJ whole genome shotgun (WGS) entry which is preliminary data.</text>
</comment>
<evidence type="ECO:0000313" key="5">
    <source>
        <dbReference type="Proteomes" id="UP000536275"/>
    </source>
</evidence>
<dbReference type="PANTHER" id="PTHR48107">
    <property type="entry name" value="NADPH-DEPENDENT ALDEHYDE REDUCTASE-LIKE PROTEIN, CHLOROPLASTIC-RELATED"/>
    <property type="match status" value="1"/>
</dbReference>
<keyword evidence="2" id="KW-0560">Oxidoreductase</keyword>
<dbReference type="PANTHER" id="PTHR48107:SF7">
    <property type="entry name" value="RE15974P"/>
    <property type="match status" value="1"/>
</dbReference>
<dbReference type="FunFam" id="3.40.50.720:FF:000562">
    <property type="entry name" value="Short-chain dehydrogenase/reductase SDR"/>
    <property type="match status" value="1"/>
</dbReference>
<dbReference type="AlphaFoldDB" id="A0A8H6C5U1"/>
<gene>
    <name evidence="4" type="ORF">FOB64_000479</name>
</gene>
<dbReference type="SUPFAM" id="SSF51735">
    <property type="entry name" value="NAD(P)-binding Rossmann-fold domains"/>
    <property type="match status" value="1"/>
</dbReference>
<organism evidence="4 5">
    <name type="scientific">Candida albicans</name>
    <name type="common">Yeast</name>
    <dbReference type="NCBI Taxonomy" id="5476"/>
    <lineage>
        <taxon>Eukaryota</taxon>
        <taxon>Fungi</taxon>
        <taxon>Dikarya</taxon>
        <taxon>Ascomycota</taxon>
        <taxon>Saccharomycotina</taxon>
        <taxon>Pichiomycetes</taxon>
        <taxon>Debaryomycetaceae</taxon>
        <taxon>Candida/Lodderomyces clade</taxon>
        <taxon>Candida</taxon>
    </lineage>
</organism>
<feature type="compositionally biased region" description="Polar residues" evidence="3">
    <location>
        <begin position="1"/>
        <end position="13"/>
    </location>
</feature>
<comment type="similarity">
    <text evidence="1">Belongs to the short-chain dehydrogenases/reductases (SDR) family.</text>
</comment>
<dbReference type="Gene3D" id="3.40.50.720">
    <property type="entry name" value="NAD(P)-binding Rossmann-like Domain"/>
    <property type="match status" value="1"/>
</dbReference>
<accession>A0A8H6C5U1</accession>
<proteinExistence type="inferred from homology"/>
<dbReference type="InterPro" id="IPR036291">
    <property type="entry name" value="NAD(P)-bd_dom_sf"/>
</dbReference>
<feature type="region of interest" description="Disordered" evidence="3">
    <location>
        <begin position="1"/>
        <end position="39"/>
    </location>
</feature>
<sequence>MSNMESSHVNNVESPPEYVSQPPPKYVPRQSSSSSITLAPESQIKGKTAIITGGTKHLGGETARELAKLGANLFLHYRSDANQAETFKQELTKEFPDLKIEIYGSKLDKAKDLTKLFTTAKSKFPQGIDIAINNVGKVLKKPITEISEEEFDEMDIANNKSAFFFIKEAGISLNDNGRIVSIVTSLLAAYTDSYGLYQGTKSGVEYYSKAASKELHGHGISVNCCAPGPMDTPFLYGQETEQSVAFFKTMGLHGRLTKVSDIVPIVRFLVTEGGWMTGQTLYASGGFTAH</sequence>
<reference evidence="4 5" key="1">
    <citation type="submission" date="2020-03" db="EMBL/GenBank/DDBJ databases">
        <title>FDA dAtabase for Regulatory Grade micrObial Sequences (FDA-ARGOS): Supporting development and validation of Infectious Disease Dx tests.</title>
        <authorList>
            <person name="Campos J."/>
            <person name="Goldberg B."/>
            <person name="Tallon L."/>
            <person name="Sadzewicz L."/>
            <person name="Vavikolanu K."/>
            <person name="Mehta A."/>
            <person name="Aluvathingal J."/>
            <person name="Nadendla S."/>
            <person name="Nandy P."/>
            <person name="Geyer C."/>
            <person name="Yan Y."/>
            <person name="Sichtig H."/>
        </authorList>
    </citation>
    <scope>NUCLEOTIDE SEQUENCE [LARGE SCALE GENOMIC DNA]</scope>
    <source>
        <strain evidence="4 5">FDAARGOS_656</strain>
    </source>
</reference>
<evidence type="ECO:0000256" key="3">
    <source>
        <dbReference type="SAM" id="MobiDB-lite"/>
    </source>
</evidence>
<dbReference type="PRINTS" id="PR00081">
    <property type="entry name" value="GDHRDH"/>
</dbReference>
<evidence type="ECO:0000256" key="1">
    <source>
        <dbReference type="ARBA" id="ARBA00006484"/>
    </source>
</evidence>
<dbReference type="EMBL" id="JABWAD010000007">
    <property type="protein sequence ID" value="KAF6072439.1"/>
    <property type="molecule type" value="Genomic_DNA"/>
</dbReference>